<evidence type="ECO:0000259" key="9">
    <source>
        <dbReference type="PROSITE" id="PS50071"/>
    </source>
</evidence>
<dbReference type="EMBL" id="MNPL01000320">
    <property type="protein sequence ID" value="OQR80124.1"/>
    <property type="molecule type" value="Genomic_DNA"/>
</dbReference>
<dbReference type="InterPro" id="IPR017970">
    <property type="entry name" value="Homeobox_CS"/>
</dbReference>
<keyword evidence="5 6" id="KW-0539">Nucleus</keyword>
<feature type="region of interest" description="Disordered" evidence="8">
    <location>
        <begin position="135"/>
        <end position="167"/>
    </location>
</feature>
<feature type="DNA-binding region" description="Homeobox" evidence="6">
    <location>
        <begin position="78"/>
        <end position="137"/>
    </location>
</feature>
<proteinExistence type="predicted"/>
<keyword evidence="11" id="KW-1185">Reference proteome</keyword>
<keyword evidence="3 6" id="KW-0238">DNA-binding</keyword>
<evidence type="ECO:0000256" key="2">
    <source>
        <dbReference type="ARBA" id="ARBA00022473"/>
    </source>
</evidence>
<dbReference type="Pfam" id="PF00046">
    <property type="entry name" value="Homeodomain"/>
    <property type="match status" value="1"/>
</dbReference>
<gene>
    <name evidence="10" type="ORF">BIW11_05272</name>
</gene>
<dbReference type="GO" id="GO:0000977">
    <property type="term" value="F:RNA polymerase II transcription regulatory region sequence-specific DNA binding"/>
    <property type="evidence" value="ECO:0007669"/>
    <property type="project" value="TreeGrafter"/>
</dbReference>
<dbReference type="FunFam" id="1.10.10.60:FF:000102">
    <property type="entry name" value="Aristaless related homeobox"/>
    <property type="match status" value="1"/>
</dbReference>
<dbReference type="InterPro" id="IPR050649">
    <property type="entry name" value="Paired_Homeobox_TFs"/>
</dbReference>
<comment type="caution">
    <text evidence="10">The sequence shown here is derived from an EMBL/GenBank/DDBJ whole genome shotgun (WGS) entry which is preliminary data.</text>
</comment>
<evidence type="ECO:0000256" key="1">
    <source>
        <dbReference type="ARBA" id="ARBA00004123"/>
    </source>
</evidence>
<evidence type="ECO:0000256" key="6">
    <source>
        <dbReference type="PROSITE-ProRule" id="PRU00108"/>
    </source>
</evidence>
<dbReference type="PROSITE" id="PS50071">
    <property type="entry name" value="HOMEOBOX_2"/>
    <property type="match status" value="1"/>
</dbReference>
<dbReference type="PANTHER" id="PTHR24329">
    <property type="entry name" value="HOMEOBOX PROTEIN ARISTALESS"/>
    <property type="match status" value="1"/>
</dbReference>
<organism evidence="10 11">
    <name type="scientific">Tropilaelaps mercedesae</name>
    <dbReference type="NCBI Taxonomy" id="418985"/>
    <lineage>
        <taxon>Eukaryota</taxon>
        <taxon>Metazoa</taxon>
        <taxon>Ecdysozoa</taxon>
        <taxon>Arthropoda</taxon>
        <taxon>Chelicerata</taxon>
        <taxon>Arachnida</taxon>
        <taxon>Acari</taxon>
        <taxon>Parasitiformes</taxon>
        <taxon>Mesostigmata</taxon>
        <taxon>Gamasina</taxon>
        <taxon>Dermanyssoidea</taxon>
        <taxon>Laelapidae</taxon>
        <taxon>Tropilaelaps</taxon>
    </lineage>
</organism>
<comment type="subcellular location">
    <subcellularLocation>
        <location evidence="1 6 7">Nucleus</location>
    </subcellularLocation>
</comment>
<dbReference type="PANTHER" id="PTHR24329:SF543">
    <property type="entry name" value="FI01017P-RELATED"/>
    <property type="match status" value="1"/>
</dbReference>
<evidence type="ECO:0000256" key="3">
    <source>
        <dbReference type="ARBA" id="ARBA00023125"/>
    </source>
</evidence>
<dbReference type="PROSITE" id="PS00027">
    <property type="entry name" value="HOMEOBOX_1"/>
    <property type="match status" value="1"/>
</dbReference>
<evidence type="ECO:0000256" key="5">
    <source>
        <dbReference type="ARBA" id="ARBA00023242"/>
    </source>
</evidence>
<dbReference type="GO" id="GO:0000981">
    <property type="term" value="F:DNA-binding transcription factor activity, RNA polymerase II-specific"/>
    <property type="evidence" value="ECO:0007669"/>
    <property type="project" value="InterPro"/>
</dbReference>
<dbReference type="SMART" id="SM00389">
    <property type="entry name" value="HOX"/>
    <property type="match status" value="1"/>
</dbReference>
<evidence type="ECO:0000256" key="7">
    <source>
        <dbReference type="RuleBase" id="RU000682"/>
    </source>
</evidence>
<dbReference type="CDD" id="cd00086">
    <property type="entry name" value="homeodomain"/>
    <property type="match status" value="1"/>
</dbReference>
<dbReference type="OrthoDB" id="6162665at2759"/>
<reference evidence="10 11" key="1">
    <citation type="journal article" date="2017" name="Gigascience">
        <title>Draft genome of the honey bee ectoparasitic mite, Tropilaelaps mercedesae, is shaped by the parasitic life history.</title>
        <authorList>
            <person name="Dong X."/>
            <person name="Armstrong S.D."/>
            <person name="Xia D."/>
            <person name="Makepeace B.L."/>
            <person name="Darby A.C."/>
            <person name="Kadowaki T."/>
        </authorList>
    </citation>
    <scope>NUCLEOTIDE SEQUENCE [LARGE SCALE GENOMIC DNA]</scope>
    <source>
        <strain evidence="10">Wuxi-XJTLU</strain>
    </source>
</reference>
<evidence type="ECO:0000313" key="10">
    <source>
        <dbReference type="EMBL" id="OQR80124.1"/>
    </source>
</evidence>
<evidence type="ECO:0000313" key="11">
    <source>
        <dbReference type="Proteomes" id="UP000192247"/>
    </source>
</evidence>
<feature type="region of interest" description="Disordered" evidence="8">
    <location>
        <begin position="358"/>
        <end position="408"/>
    </location>
</feature>
<dbReference type="SUPFAM" id="SSF46689">
    <property type="entry name" value="Homeodomain-like"/>
    <property type="match status" value="1"/>
</dbReference>
<keyword evidence="4 6" id="KW-0371">Homeobox</keyword>
<protein>
    <submittedName>
        <fullName evidence="10">Retinal homeobox protein Rx3-like</fullName>
    </submittedName>
</protein>
<dbReference type="AlphaFoldDB" id="A0A1V9Y306"/>
<dbReference type="Proteomes" id="UP000192247">
    <property type="component" value="Unassembled WGS sequence"/>
</dbReference>
<dbReference type="InterPro" id="IPR001356">
    <property type="entry name" value="HD"/>
</dbReference>
<accession>A0A1V9Y306</accession>
<dbReference type="InterPro" id="IPR009057">
    <property type="entry name" value="Homeodomain-like_sf"/>
</dbReference>
<dbReference type="STRING" id="418985.A0A1V9Y306"/>
<name>A0A1V9Y306_9ACAR</name>
<evidence type="ECO:0000256" key="8">
    <source>
        <dbReference type="SAM" id="MobiDB-lite"/>
    </source>
</evidence>
<sequence length="408" mass="45255">MVPSVSSPVGSTTILNDETDVKCTSDGMSDCLKSTPNSDRFWEPNLCILRSASGQDFGLLQNNMDLRGVEGCYLRRKQRRYRTTFTSLQLEELERAFARTHYPDVFTREELATRVNLTEARVQVWFQNRRAKWRKQEKSRSGSSPPTDMANDFPLAQSLAPTGPSLPSAPIFTTPSCQHQFPSVYLRSSAPRSDSPVLSIGSNISCNRSCAPISLLTIPCNKRKPEKHNQLKFQPCFDMTATSTHMPISPIHPSASRVPGMYSIIPSLITSTPLTSSFPTVFPGFSAFPGLHAAFDPFLFSAFSTLYNNSNLQSWVQAMRTLPIPTIRAAKGFFHHSFQVRGSQCIKSVQENQDTVNNAKEGRSQLESPISAPSRPFKTEHKEDSSSQDAAIASYSETIMHPSASTES</sequence>
<dbReference type="GO" id="GO:0005634">
    <property type="term" value="C:nucleus"/>
    <property type="evidence" value="ECO:0007669"/>
    <property type="project" value="UniProtKB-SubCell"/>
</dbReference>
<feature type="domain" description="Homeobox" evidence="9">
    <location>
        <begin position="76"/>
        <end position="136"/>
    </location>
</feature>
<keyword evidence="2" id="KW-0217">Developmental protein</keyword>
<evidence type="ECO:0000256" key="4">
    <source>
        <dbReference type="ARBA" id="ARBA00023155"/>
    </source>
</evidence>
<dbReference type="Gene3D" id="1.10.10.60">
    <property type="entry name" value="Homeodomain-like"/>
    <property type="match status" value="1"/>
</dbReference>
<dbReference type="InParanoid" id="A0A1V9Y306"/>